<dbReference type="InterPro" id="IPR001878">
    <property type="entry name" value="Znf_CCHC"/>
</dbReference>
<evidence type="ECO:0000313" key="4">
    <source>
        <dbReference type="EMBL" id="CAJ0924454.1"/>
    </source>
</evidence>
<protein>
    <recommendedName>
        <fullName evidence="3">CCHC-type domain-containing protein</fullName>
    </recommendedName>
</protein>
<dbReference type="InterPro" id="IPR036875">
    <property type="entry name" value="Znf_CCHC_sf"/>
</dbReference>
<evidence type="ECO:0000256" key="1">
    <source>
        <dbReference type="PROSITE-ProRule" id="PRU00047"/>
    </source>
</evidence>
<dbReference type="Proteomes" id="UP001176940">
    <property type="component" value="Unassembled WGS sequence"/>
</dbReference>
<accession>A0ABN9KX06</accession>
<dbReference type="SUPFAM" id="SSF57756">
    <property type="entry name" value="Retrovirus zinc finger-like domains"/>
    <property type="match status" value="1"/>
</dbReference>
<organism evidence="4 5">
    <name type="scientific">Ranitomeya imitator</name>
    <name type="common">mimic poison frog</name>
    <dbReference type="NCBI Taxonomy" id="111125"/>
    <lineage>
        <taxon>Eukaryota</taxon>
        <taxon>Metazoa</taxon>
        <taxon>Chordata</taxon>
        <taxon>Craniata</taxon>
        <taxon>Vertebrata</taxon>
        <taxon>Euteleostomi</taxon>
        <taxon>Amphibia</taxon>
        <taxon>Batrachia</taxon>
        <taxon>Anura</taxon>
        <taxon>Neobatrachia</taxon>
        <taxon>Hyloidea</taxon>
        <taxon>Dendrobatidae</taxon>
        <taxon>Dendrobatinae</taxon>
        <taxon>Ranitomeya</taxon>
    </lineage>
</organism>
<sequence>MIHDEPLSLCSRFEAMYRKVIKDQGIGIPQGMIHMFVEKFPYLDIAWLSAARELSLTDAAIIIEQCRQDLLLNNKKTIKVREHVPVHVKSQDEHVHHAKNKSTVLPTAPSFEKTGSIHCFHCLQYGHKRRNCPQWIRNRNNPEKSGNNNGKPNYARTGGKQTDSYQGHFQGLAQKHVAIVNAPAQSTVGVESNDSTKRTTVENPQVAIGTSHVPTGSLVNIN</sequence>
<feature type="compositionally biased region" description="Polar residues" evidence="2">
    <location>
        <begin position="137"/>
        <end position="151"/>
    </location>
</feature>
<gene>
    <name evidence="4" type="ORF">RIMI_LOCUS2268728</name>
</gene>
<name>A0ABN9KX06_9NEOB</name>
<dbReference type="PROSITE" id="PS50158">
    <property type="entry name" value="ZF_CCHC"/>
    <property type="match status" value="1"/>
</dbReference>
<evidence type="ECO:0000256" key="2">
    <source>
        <dbReference type="SAM" id="MobiDB-lite"/>
    </source>
</evidence>
<keyword evidence="1" id="KW-0479">Metal-binding</keyword>
<reference evidence="4" key="1">
    <citation type="submission" date="2023-07" db="EMBL/GenBank/DDBJ databases">
        <authorList>
            <person name="Stuckert A."/>
        </authorList>
    </citation>
    <scope>NUCLEOTIDE SEQUENCE</scope>
</reference>
<keyword evidence="1" id="KW-0862">Zinc</keyword>
<feature type="region of interest" description="Disordered" evidence="2">
    <location>
        <begin position="135"/>
        <end position="161"/>
    </location>
</feature>
<evidence type="ECO:0000313" key="5">
    <source>
        <dbReference type="Proteomes" id="UP001176940"/>
    </source>
</evidence>
<keyword evidence="1" id="KW-0863">Zinc-finger</keyword>
<dbReference type="EMBL" id="CAUEEQ010003128">
    <property type="protein sequence ID" value="CAJ0924454.1"/>
    <property type="molecule type" value="Genomic_DNA"/>
</dbReference>
<feature type="domain" description="CCHC-type" evidence="3">
    <location>
        <begin position="119"/>
        <end position="134"/>
    </location>
</feature>
<evidence type="ECO:0000259" key="3">
    <source>
        <dbReference type="PROSITE" id="PS50158"/>
    </source>
</evidence>
<comment type="caution">
    <text evidence="4">The sequence shown here is derived from an EMBL/GenBank/DDBJ whole genome shotgun (WGS) entry which is preliminary data.</text>
</comment>
<keyword evidence="5" id="KW-1185">Reference proteome</keyword>
<proteinExistence type="predicted"/>